<keyword evidence="4" id="KW-1185">Reference proteome</keyword>
<keyword evidence="2" id="KW-0732">Signal</keyword>
<feature type="compositionally biased region" description="Polar residues" evidence="1">
    <location>
        <begin position="230"/>
        <end position="239"/>
    </location>
</feature>
<evidence type="ECO:0000256" key="2">
    <source>
        <dbReference type="SAM" id="SignalP"/>
    </source>
</evidence>
<accession>A0A8B6EA18</accession>
<proteinExistence type="predicted"/>
<feature type="region of interest" description="Disordered" evidence="1">
    <location>
        <begin position="189"/>
        <end position="239"/>
    </location>
</feature>
<sequence>MMADFGFYTFVLFIIQLILVEVSESCITKDPSITIKPEEMVARSKYVLYGEVVKKITPDPRTPNIATSYGVEFNIKCIYKGNNSDAMLRNKEKVIIAGAGIVRPNCYSFEVKPAEEGITDYVVFLQEDGNHLVPSYGAPEDVSYQDIYELTLVCGMNPIGPSGGALKEDCPSSQPSDCIQYKFPTTPKPVSVEVGKPQLLTTPAPKPEPKPKPEPEPKEPVKGDTKSQETNDGGRNGTATIPKLTVFSIFLGLLSALCVS</sequence>
<reference evidence="3" key="1">
    <citation type="submission" date="2018-11" db="EMBL/GenBank/DDBJ databases">
        <authorList>
            <person name="Alioto T."/>
            <person name="Alioto T."/>
        </authorList>
    </citation>
    <scope>NUCLEOTIDE SEQUENCE</scope>
</reference>
<comment type="caution">
    <text evidence="3">The sequence shown here is derived from an EMBL/GenBank/DDBJ whole genome shotgun (WGS) entry which is preliminary data.</text>
</comment>
<dbReference type="OrthoDB" id="6067176at2759"/>
<dbReference type="AlphaFoldDB" id="A0A8B6EA18"/>
<gene>
    <name evidence="3" type="ORF">MGAL_10B002767</name>
</gene>
<evidence type="ECO:0000313" key="4">
    <source>
        <dbReference type="Proteomes" id="UP000596742"/>
    </source>
</evidence>
<protein>
    <submittedName>
        <fullName evidence="3">Uncharacterized protein</fullName>
    </submittedName>
</protein>
<name>A0A8B6EA18_MYTGA</name>
<dbReference type="EMBL" id="UYJE01004864">
    <property type="protein sequence ID" value="VDI32066.1"/>
    <property type="molecule type" value="Genomic_DNA"/>
</dbReference>
<dbReference type="Proteomes" id="UP000596742">
    <property type="component" value="Unassembled WGS sequence"/>
</dbReference>
<feature type="signal peptide" evidence="2">
    <location>
        <begin position="1"/>
        <end position="25"/>
    </location>
</feature>
<evidence type="ECO:0000313" key="3">
    <source>
        <dbReference type="EMBL" id="VDI32066.1"/>
    </source>
</evidence>
<feature type="chain" id="PRO_5032976089" evidence="2">
    <location>
        <begin position="26"/>
        <end position="260"/>
    </location>
</feature>
<feature type="compositionally biased region" description="Basic and acidic residues" evidence="1">
    <location>
        <begin position="207"/>
        <end position="229"/>
    </location>
</feature>
<evidence type="ECO:0000256" key="1">
    <source>
        <dbReference type="SAM" id="MobiDB-lite"/>
    </source>
</evidence>
<organism evidence="3 4">
    <name type="scientific">Mytilus galloprovincialis</name>
    <name type="common">Mediterranean mussel</name>
    <dbReference type="NCBI Taxonomy" id="29158"/>
    <lineage>
        <taxon>Eukaryota</taxon>
        <taxon>Metazoa</taxon>
        <taxon>Spiralia</taxon>
        <taxon>Lophotrochozoa</taxon>
        <taxon>Mollusca</taxon>
        <taxon>Bivalvia</taxon>
        <taxon>Autobranchia</taxon>
        <taxon>Pteriomorphia</taxon>
        <taxon>Mytilida</taxon>
        <taxon>Mytiloidea</taxon>
        <taxon>Mytilidae</taxon>
        <taxon>Mytilinae</taxon>
        <taxon>Mytilus</taxon>
    </lineage>
</organism>